<sequence length="586" mass="65591">MQNPFGILLLFRHIKSNGRTERVGTGVVKDVCHDLHEKLLVQYGPYEPSELLSWHDIAKLTRQKKLKLGTYIWNNGLGNVLDGGISRLRKIQDDMVEQAGIYLWVIPEADCHFFFLGSLQRVYTNFTHGSFRMICNSPMKAASVVERSIDLTSNHGHFMIHEECFDFYELTSSELDKAIDIASGMTEVPDDARLQSQARAASPPSACTSEQRIVNTQKLDELMQCGSDSSDVEGVDLLKYTVLYKPYEVNVTDDEKVDDEDSKRYASRVDRDEHVESDTVSPPCDSTDDISIVIQEDGVVDDSITSQPSTRSEIFVDDVVVIPGALEDALRSKQGINGLSRLQEASGAWDERENKLIVVKVLGLYMAATRNGPGVMCVLNVRSLRKNSCNKFTLPFSTIFREENCGDFSLLWPGKKLSEHSAELLKEEDRLGQIADIIDRSISTKIPSVAQDTSTEEHPSAEECCSVCRSVNILRSAHHVVARSEVCIKFEGTAKHHEELASNEYTLATCRIVCIFAIRASGTPFAIVGDNQNDVVNYPIVGNLRVVPLYQLMQQRERCTLNFKSPRISLTPSSLLARFIFEHNDT</sequence>
<keyword evidence="3" id="KW-1185">Reference proteome</keyword>
<dbReference type="Proteomes" id="UP001190700">
    <property type="component" value="Unassembled WGS sequence"/>
</dbReference>
<evidence type="ECO:0000313" key="2">
    <source>
        <dbReference type="EMBL" id="KAK3234633.1"/>
    </source>
</evidence>
<evidence type="ECO:0000313" key="3">
    <source>
        <dbReference type="Proteomes" id="UP001190700"/>
    </source>
</evidence>
<protein>
    <submittedName>
        <fullName evidence="2">Uncharacterized protein</fullName>
    </submittedName>
</protein>
<feature type="compositionally biased region" description="Basic and acidic residues" evidence="1">
    <location>
        <begin position="261"/>
        <end position="277"/>
    </location>
</feature>
<organism evidence="2 3">
    <name type="scientific">Cymbomonas tetramitiformis</name>
    <dbReference type="NCBI Taxonomy" id="36881"/>
    <lineage>
        <taxon>Eukaryota</taxon>
        <taxon>Viridiplantae</taxon>
        <taxon>Chlorophyta</taxon>
        <taxon>Pyramimonadophyceae</taxon>
        <taxon>Pyramimonadales</taxon>
        <taxon>Pyramimonadaceae</taxon>
        <taxon>Cymbomonas</taxon>
    </lineage>
</organism>
<name>A0AAE0BER5_9CHLO</name>
<dbReference type="EMBL" id="LGRX02035483">
    <property type="protein sequence ID" value="KAK3234633.1"/>
    <property type="molecule type" value="Genomic_DNA"/>
</dbReference>
<proteinExistence type="predicted"/>
<feature type="region of interest" description="Disordered" evidence="1">
    <location>
        <begin position="254"/>
        <end position="288"/>
    </location>
</feature>
<evidence type="ECO:0000256" key="1">
    <source>
        <dbReference type="SAM" id="MobiDB-lite"/>
    </source>
</evidence>
<accession>A0AAE0BER5</accession>
<comment type="caution">
    <text evidence="2">The sequence shown here is derived from an EMBL/GenBank/DDBJ whole genome shotgun (WGS) entry which is preliminary data.</text>
</comment>
<dbReference type="AlphaFoldDB" id="A0AAE0BER5"/>
<gene>
    <name evidence="2" type="ORF">CYMTET_55183</name>
</gene>
<reference evidence="2 3" key="1">
    <citation type="journal article" date="2015" name="Genome Biol. Evol.">
        <title>Comparative Genomics of a Bacterivorous Green Alga Reveals Evolutionary Causalities and Consequences of Phago-Mixotrophic Mode of Nutrition.</title>
        <authorList>
            <person name="Burns J.A."/>
            <person name="Paasch A."/>
            <person name="Narechania A."/>
            <person name="Kim E."/>
        </authorList>
    </citation>
    <scope>NUCLEOTIDE SEQUENCE [LARGE SCALE GENOMIC DNA]</scope>
    <source>
        <strain evidence="2 3">PLY_AMNH</strain>
    </source>
</reference>